<evidence type="ECO:0000313" key="1">
    <source>
        <dbReference type="EMBL" id="GFS84885.1"/>
    </source>
</evidence>
<accession>A0A8X6MZ03</accession>
<dbReference type="EMBL" id="BMAW01052245">
    <property type="protein sequence ID" value="GFS84885.1"/>
    <property type="molecule type" value="Genomic_DNA"/>
</dbReference>
<protein>
    <submittedName>
        <fullName evidence="1">Uncharacterized protein</fullName>
    </submittedName>
</protein>
<keyword evidence="2" id="KW-1185">Reference proteome</keyword>
<sequence length="82" mass="9083">MWKQDLGDIEVETAIPFNVLIPVATIRDGSELTTAPSIELRTSEVYSLFLANMNTTWGTLPNHAWYAADSLDCPSVFLSHSI</sequence>
<name>A0A8X6MZ03_NEPPI</name>
<comment type="caution">
    <text evidence="1">The sequence shown here is derived from an EMBL/GenBank/DDBJ whole genome shotgun (WGS) entry which is preliminary data.</text>
</comment>
<dbReference type="AlphaFoldDB" id="A0A8X6MZ03"/>
<dbReference type="Proteomes" id="UP000887013">
    <property type="component" value="Unassembled WGS sequence"/>
</dbReference>
<organism evidence="1 2">
    <name type="scientific">Nephila pilipes</name>
    <name type="common">Giant wood spider</name>
    <name type="synonym">Nephila maculata</name>
    <dbReference type="NCBI Taxonomy" id="299642"/>
    <lineage>
        <taxon>Eukaryota</taxon>
        <taxon>Metazoa</taxon>
        <taxon>Ecdysozoa</taxon>
        <taxon>Arthropoda</taxon>
        <taxon>Chelicerata</taxon>
        <taxon>Arachnida</taxon>
        <taxon>Araneae</taxon>
        <taxon>Araneomorphae</taxon>
        <taxon>Entelegynae</taxon>
        <taxon>Araneoidea</taxon>
        <taxon>Nephilidae</taxon>
        <taxon>Nephila</taxon>
    </lineage>
</organism>
<reference evidence="1" key="1">
    <citation type="submission" date="2020-08" db="EMBL/GenBank/DDBJ databases">
        <title>Multicomponent nature underlies the extraordinary mechanical properties of spider dragline silk.</title>
        <authorList>
            <person name="Kono N."/>
            <person name="Nakamura H."/>
            <person name="Mori M."/>
            <person name="Yoshida Y."/>
            <person name="Ohtoshi R."/>
            <person name="Malay A.D."/>
            <person name="Moran D.A.P."/>
            <person name="Tomita M."/>
            <person name="Numata K."/>
            <person name="Arakawa K."/>
        </authorList>
    </citation>
    <scope>NUCLEOTIDE SEQUENCE</scope>
</reference>
<gene>
    <name evidence="1" type="ORF">NPIL_409331</name>
</gene>
<evidence type="ECO:0000313" key="2">
    <source>
        <dbReference type="Proteomes" id="UP000887013"/>
    </source>
</evidence>
<proteinExistence type="predicted"/>